<evidence type="ECO:0000313" key="3">
    <source>
        <dbReference type="Proteomes" id="UP000006727"/>
    </source>
</evidence>
<gene>
    <name evidence="1" type="ORF">PHYPA_019805</name>
</gene>
<proteinExistence type="predicted"/>
<dbReference type="AlphaFoldDB" id="A0A2K1JDB8"/>
<keyword evidence="3" id="KW-1185">Reference proteome</keyword>
<name>A0A2K1JDB8_PHYPA</name>
<evidence type="ECO:0000313" key="1">
    <source>
        <dbReference type="EMBL" id="PNR39527.1"/>
    </source>
</evidence>
<reference evidence="1 3" key="2">
    <citation type="journal article" date="2018" name="Plant J.">
        <title>The Physcomitrella patens chromosome-scale assembly reveals moss genome structure and evolution.</title>
        <authorList>
            <person name="Lang D."/>
            <person name="Ullrich K.K."/>
            <person name="Murat F."/>
            <person name="Fuchs J."/>
            <person name="Jenkins J."/>
            <person name="Haas F.B."/>
            <person name="Piednoel M."/>
            <person name="Gundlach H."/>
            <person name="Van Bel M."/>
            <person name="Meyberg R."/>
            <person name="Vives C."/>
            <person name="Morata J."/>
            <person name="Symeonidi A."/>
            <person name="Hiss M."/>
            <person name="Muchero W."/>
            <person name="Kamisugi Y."/>
            <person name="Saleh O."/>
            <person name="Blanc G."/>
            <person name="Decker E.L."/>
            <person name="van Gessel N."/>
            <person name="Grimwood J."/>
            <person name="Hayes R.D."/>
            <person name="Graham S.W."/>
            <person name="Gunter L.E."/>
            <person name="McDaniel S.F."/>
            <person name="Hoernstein S.N.W."/>
            <person name="Larsson A."/>
            <person name="Li F.W."/>
            <person name="Perroud P.F."/>
            <person name="Phillips J."/>
            <person name="Ranjan P."/>
            <person name="Rokshar D.S."/>
            <person name="Rothfels C.J."/>
            <person name="Schneider L."/>
            <person name="Shu S."/>
            <person name="Stevenson D.W."/>
            <person name="Thummler F."/>
            <person name="Tillich M."/>
            <person name="Villarreal Aguilar J.C."/>
            <person name="Widiez T."/>
            <person name="Wong G.K."/>
            <person name="Wymore A."/>
            <person name="Zhang Y."/>
            <person name="Zimmer A.D."/>
            <person name="Quatrano R.S."/>
            <person name="Mayer K.F.X."/>
            <person name="Goodstein D."/>
            <person name="Casacuberta J.M."/>
            <person name="Vandepoele K."/>
            <person name="Reski R."/>
            <person name="Cuming A.C."/>
            <person name="Tuskan G.A."/>
            <person name="Maumus F."/>
            <person name="Salse J."/>
            <person name="Schmutz J."/>
            <person name="Rensing S.A."/>
        </authorList>
    </citation>
    <scope>NUCLEOTIDE SEQUENCE [LARGE SCALE GENOMIC DNA]</scope>
    <source>
        <strain evidence="2 3">cv. Gransden 2004</strain>
    </source>
</reference>
<dbReference type="EnsemblPlants" id="Pp3c15_15890V3.1">
    <property type="protein sequence ID" value="Pp3c15_15890V3.1"/>
    <property type="gene ID" value="Pp3c15_15890"/>
</dbReference>
<reference evidence="2" key="3">
    <citation type="submission" date="2020-12" db="UniProtKB">
        <authorList>
            <consortium name="EnsemblPlants"/>
        </authorList>
    </citation>
    <scope>IDENTIFICATION</scope>
</reference>
<reference evidence="1 3" key="1">
    <citation type="journal article" date="2008" name="Science">
        <title>The Physcomitrella genome reveals evolutionary insights into the conquest of land by plants.</title>
        <authorList>
            <person name="Rensing S."/>
            <person name="Lang D."/>
            <person name="Zimmer A."/>
            <person name="Terry A."/>
            <person name="Salamov A."/>
            <person name="Shapiro H."/>
            <person name="Nishiyama T."/>
            <person name="Perroud P.-F."/>
            <person name="Lindquist E."/>
            <person name="Kamisugi Y."/>
            <person name="Tanahashi T."/>
            <person name="Sakakibara K."/>
            <person name="Fujita T."/>
            <person name="Oishi K."/>
            <person name="Shin-I T."/>
            <person name="Kuroki Y."/>
            <person name="Toyoda A."/>
            <person name="Suzuki Y."/>
            <person name="Hashimoto A."/>
            <person name="Yamaguchi K."/>
            <person name="Sugano A."/>
            <person name="Kohara Y."/>
            <person name="Fujiyama A."/>
            <person name="Anterola A."/>
            <person name="Aoki S."/>
            <person name="Ashton N."/>
            <person name="Barbazuk W.B."/>
            <person name="Barker E."/>
            <person name="Bennetzen J."/>
            <person name="Bezanilla M."/>
            <person name="Blankenship R."/>
            <person name="Cho S.H."/>
            <person name="Dutcher S."/>
            <person name="Estelle M."/>
            <person name="Fawcett J.A."/>
            <person name="Gundlach H."/>
            <person name="Hanada K."/>
            <person name="Heyl A."/>
            <person name="Hicks K.A."/>
            <person name="Hugh J."/>
            <person name="Lohr M."/>
            <person name="Mayer K."/>
            <person name="Melkozernov A."/>
            <person name="Murata T."/>
            <person name="Nelson D."/>
            <person name="Pils B."/>
            <person name="Prigge M."/>
            <person name="Reiss B."/>
            <person name="Renner T."/>
            <person name="Rombauts S."/>
            <person name="Rushton P."/>
            <person name="Sanderfoot A."/>
            <person name="Schween G."/>
            <person name="Shiu S.-H."/>
            <person name="Stueber K."/>
            <person name="Theodoulou F.L."/>
            <person name="Tu H."/>
            <person name="Van de Peer Y."/>
            <person name="Verrier P.J."/>
            <person name="Waters E."/>
            <person name="Wood A."/>
            <person name="Yang L."/>
            <person name="Cove D."/>
            <person name="Cuming A."/>
            <person name="Hasebe M."/>
            <person name="Lucas S."/>
            <person name="Mishler D.B."/>
            <person name="Reski R."/>
            <person name="Grigoriev I."/>
            <person name="Quatrano R.S."/>
            <person name="Boore J.L."/>
        </authorList>
    </citation>
    <scope>NUCLEOTIDE SEQUENCE [LARGE SCALE GENOMIC DNA]</scope>
    <source>
        <strain evidence="2 3">cv. Gransden 2004</strain>
    </source>
</reference>
<organism evidence="1">
    <name type="scientific">Physcomitrium patens</name>
    <name type="common">Spreading-leaved earth moss</name>
    <name type="synonym">Physcomitrella patens</name>
    <dbReference type="NCBI Taxonomy" id="3218"/>
    <lineage>
        <taxon>Eukaryota</taxon>
        <taxon>Viridiplantae</taxon>
        <taxon>Streptophyta</taxon>
        <taxon>Embryophyta</taxon>
        <taxon>Bryophyta</taxon>
        <taxon>Bryophytina</taxon>
        <taxon>Bryopsida</taxon>
        <taxon>Funariidae</taxon>
        <taxon>Funariales</taxon>
        <taxon>Funariaceae</taxon>
        <taxon>Physcomitrium</taxon>
    </lineage>
</organism>
<dbReference type="InParanoid" id="A0A2K1JDB8"/>
<dbReference type="Proteomes" id="UP000006727">
    <property type="component" value="Chromosome 15"/>
</dbReference>
<sequence length="94" mass="11311">MKVDKRDVVVKHKNRDLMLYQGIVNMVVVNERLETTKVERRFVLLTSFYDLLWFILQAYQDAIKIVRVKDIFDGFIIFICNLGWDKITIEFLLR</sequence>
<protein>
    <submittedName>
        <fullName evidence="1 2">Uncharacterized protein</fullName>
    </submittedName>
</protein>
<evidence type="ECO:0000313" key="2">
    <source>
        <dbReference type="EnsemblPlants" id="Pp3c15_15890V3.1"/>
    </source>
</evidence>
<accession>A0A2K1JDB8</accession>
<dbReference type="EMBL" id="ABEU02000015">
    <property type="protein sequence ID" value="PNR39527.1"/>
    <property type="molecule type" value="Genomic_DNA"/>
</dbReference>
<dbReference type="Gramene" id="Pp3c15_15890V3.1">
    <property type="protein sequence ID" value="Pp3c15_15890V3.1"/>
    <property type="gene ID" value="Pp3c15_15890"/>
</dbReference>